<dbReference type="EMBL" id="FQUC01000006">
    <property type="protein sequence ID" value="SHF45547.1"/>
    <property type="molecule type" value="Genomic_DNA"/>
</dbReference>
<dbReference type="Proteomes" id="UP000184480">
    <property type="component" value="Unassembled WGS sequence"/>
</dbReference>
<evidence type="ECO:0000313" key="4">
    <source>
        <dbReference type="Proteomes" id="UP000184480"/>
    </source>
</evidence>
<dbReference type="Gene3D" id="2.60.120.1130">
    <property type="match status" value="1"/>
</dbReference>
<gene>
    <name evidence="3" type="ORF">SAMN05444362_106180</name>
</gene>
<sequence>MKKFIILLLTTALLPNLYSQENYSEQYGKITQYEMSITEYPDDPDAEALVLYSLGNNYFRGVDGQGFFLYMEVKRKIKILKQAGVIYANIEIPLYKKDSEIEYLQDVDATVYNMENGQLVKSKFDTKKIFDEKINNELSIKKIALPDVREGSIIEYKYKIETPFFFHMRKWNFQEKIPVIQSKLIYKAIPYFEYTYIVRGAKQFDEYDSQTINRDISFAGLTYKEKLYTFGMKDLPAFRDEEFISSEKDFIASINFQISRTYSFYNGAKRDYMSTWPEMCNEFLKDPDFGKYIKDSEKEGKKIVSTLNLSDKSELEQAKIISEYVKNMYSWDGYNTKYSTDKLSSFLKAKRGTAADINLFLIGLLKSAQIDTEPLVLSTRNNGSVSKGHPFQQFLNYVIARVVIDGKTYFIDATDPLRHFDELPTRCTNVEGLVVKAKSEEEWLVTTQKEISSIEKEFKIKVIPPKSLLDVQITYTLSGQEAYDYRSIYSGKEENLIENFRKKNNINKIDSLHIFNYENPEKPFKFTFTSSTGFESTPDKLFIHPFCNLSISSNIFKQKQRMLPIDLIYLQKEAYKSEITIPNGYEIEYIPNPLEHSSRIMDINYKSEINNNKIIITATYEFNTNIYDAKDYARLKGSFSVLIKQFSDMVVLKKK</sequence>
<feature type="domain" description="Transglutaminase-like" evidence="1">
    <location>
        <begin position="309"/>
        <end position="401"/>
    </location>
</feature>
<dbReference type="Pfam" id="PF12969">
    <property type="entry name" value="DUF3857"/>
    <property type="match status" value="1"/>
</dbReference>
<keyword evidence="4" id="KW-1185">Reference proteome</keyword>
<dbReference type="OrthoDB" id="98874at2"/>
<accession>A0A1M5BTG0</accession>
<dbReference type="InterPro" id="IPR002931">
    <property type="entry name" value="Transglutaminase-like"/>
</dbReference>
<evidence type="ECO:0000259" key="1">
    <source>
        <dbReference type="Pfam" id="PF01841"/>
    </source>
</evidence>
<organism evidence="3 4">
    <name type="scientific">Dysgonomonas macrotermitis</name>
    <dbReference type="NCBI Taxonomy" id="1346286"/>
    <lineage>
        <taxon>Bacteria</taxon>
        <taxon>Pseudomonadati</taxon>
        <taxon>Bacteroidota</taxon>
        <taxon>Bacteroidia</taxon>
        <taxon>Bacteroidales</taxon>
        <taxon>Dysgonomonadaceae</taxon>
        <taxon>Dysgonomonas</taxon>
    </lineage>
</organism>
<evidence type="ECO:0000259" key="2">
    <source>
        <dbReference type="Pfam" id="PF12969"/>
    </source>
</evidence>
<dbReference type="RefSeq" id="WP_062180042.1">
    <property type="nucleotide sequence ID" value="NZ_BBXL01000009.1"/>
</dbReference>
<dbReference type="Pfam" id="PF01841">
    <property type="entry name" value="Transglut_core"/>
    <property type="match status" value="1"/>
</dbReference>
<protein>
    <submittedName>
        <fullName evidence="3">Uncharacterized protein</fullName>
    </submittedName>
</protein>
<dbReference type="Gene3D" id="2.60.40.3140">
    <property type="match status" value="1"/>
</dbReference>
<name>A0A1M5BTG0_9BACT</name>
<dbReference type="AlphaFoldDB" id="A0A1M5BTG0"/>
<dbReference type="InterPro" id="IPR024618">
    <property type="entry name" value="DUF3857"/>
</dbReference>
<evidence type="ECO:0000313" key="3">
    <source>
        <dbReference type="EMBL" id="SHF45547.1"/>
    </source>
</evidence>
<dbReference type="Gene3D" id="3.10.620.30">
    <property type="match status" value="1"/>
</dbReference>
<dbReference type="STRING" id="1346286.SAMN05444362_106180"/>
<proteinExistence type="predicted"/>
<feature type="domain" description="DUF3857" evidence="2">
    <location>
        <begin position="73"/>
        <end position="237"/>
    </location>
</feature>
<reference evidence="4" key="1">
    <citation type="submission" date="2016-11" db="EMBL/GenBank/DDBJ databases">
        <authorList>
            <person name="Varghese N."/>
            <person name="Submissions S."/>
        </authorList>
    </citation>
    <scope>NUCLEOTIDE SEQUENCE [LARGE SCALE GENOMIC DNA]</scope>
    <source>
        <strain evidence="4">DSM 27370</strain>
    </source>
</reference>